<keyword evidence="1" id="KW-0966">Cell projection</keyword>
<accession>A0A6N9IU29</accession>
<reference evidence="1 2" key="1">
    <citation type="journal article" date="2020" name="Food Funct.">
        <title>Screening of Lactobacillus salivarius strains from the feces of Chinese populations and the evaluation of their effects against intestinal inflammation in mice.</title>
        <authorList>
            <person name="Zhai Q."/>
            <person name="Shen X."/>
            <person name="Cen S."/>
            <person name="Zhang C."/>
            <person name="Tian F."/>
            <person name="Zhao J."/>
            <person name="Zhang H."/>
            <person name="Xue Y."/>
            <person name="Chen W."/>
        </authorList>
    </citation>
    <scope>NUCLEOTIDE SEQUENCE [LARGE SCALE GENOMIC DNA]</scope>
    <source>
        <strain evidence="1 2">FYNDL5_1.scaf</strain>
    </source>
</reference>
<protein>
    <submittedName>
        <fullName evidence="1">Flagellar protein FlaG</fullName>
    </submittedName>
</protein>
<organism evidence="1 2">
    <name type="scientific">Ligilactobacillus salivarius</name>
    <dbReference type="NCBI Taxonomy" id="1624"/>
    <lineage>
        <taxon>Bacteria</taxon>
        <taxon>Bacillati</taxon>
        <taxon>Bacillota</taxon>
        <taxon>Bacilli</taxon>
        <taxon>Lactobacillales</taxon>
        <taxon>Lactobacillaceae</taxon>
        <taxon>Ligilactobacillus</taxon>
    </lineage>
</organism>
<dbReference type="EMBL" id="VSUB01000020">
    <property type="protein sequence ID" value="MYY65750.1"/>
    <property type="molecule type" value="Genomic_DNA"/>
</dbReference>
<name>A0A6N9IU29_9LACO</name>
<gene>
    <name evidence="1" type="ORF">FYL25_10205</name>
</gene>
<keyword evidence="1" id="KW-0282">Flagellum</keyword>
<evidence type="ECO:0000313" key="2">
    <source>
        <dbReference type="Proteomes" id="UP000471678"/>
    </source>
</evidence>
<evidence type="ECO:0000313" key="1">
    <source>
        <dbReference type="EMBL" id="MYY65750.1"/>
    </source>
</evidence>
<sequence length="128" mass="14900">MIGKERLINMSLRDKQIEQASKILSELTGVKFTTDDIKIIEKETKEVIKMYDIGLAKRLEDDNNLIFGCSSGYPFFNIYIVSGYEEEYAEELESAKQGYVWSYVHNFDNTMFSEYGTIRVNKELERIA</sequence>
<dbReference type="AlphaFoldDB" id="A0A6N9IU29"/>
<dbReference type="Proteomes" id="UP000471678">
    <property type="component" value="Unassembled WGS sequence"/>
</dbReference>
<proteinExistence type="predicted"/>
<comment type="caution">
    <text evidence="1">The sequence shown here is derived from an EMBL/GenBank/DDBJ whole genome shotgun (WGS) entry which is preliminary data.</text>
</comment>
<dbReference type="RefSeq" id="WP_161023107.1">
    <property type="nucleotide sequence ID" value="NZ_VSUB01000020.1"/>
</dbReference>
<keyword evidence="1" id="KW-0969">Cilium</keyword>